<dbReference type="Proteomes" id="UP000501812">
    <property type="component" value="Chromosome"/>
</dbReference>
<feature type="domain" description="Double zinc ribbon" evidence="2">
    <location>
        <begin position="1"/>
        <end position="58"/>
    </location>
</feature>
<dbReference type="EMBL" id="CP051774">
    <property type="protein sequence ID" value="QJE98328.1"/>
    <property type="molecule type" value="Genomic_DNA"/>
</dbReference>
<gene>
    <name evidence="3" type="ORF">HHL09_21935</name>
</gene>
<dbReference type="PANTHER" id="PTHR47505">
    <property type="entry name" value="DNA UTILIZATION PROTEIN YHGH"/>
    <property type="match status" value="1"/>
</dbReference>
<keyword evidence="4" id="KW-1185">Reference proteome</keyword>
<protein>
    <submittedName>
        <fullName evidence="3">ComF family protein</fullName>
    </submittedName>
</protein>
<evidence type="ECO:0000313" key="4">
    <source>
        <dbReference type="Proteomes" id="UP000501812"/>
    </source>
</evidence>
<dbReference type="SUPFAM" id="SSF53271">
    <property type="entry name" value="PRTase-like"/>
    <property type="match status" value="1"/>
</dbReference>
<evidence type="ECO:0000313" key="3">
    <source>
        <dbReference type="EMBL" id="QJE98328.1"/>
    </source>
</evidence>
<proteinExistence type="inferred from homology"/>
<name>A0A858RPL5_9BACT</name>
<evidence type="ECO:0000256" key="1">
    <source>
        <dbReference type="ARBA" id="ARBA00008007"/>
    </source>
</evidence>
<comment type="similarity">
    <text evidence="1">Belongs to the ComF/GntX family.</text>
</comment>
<dbReference type="InterPro" id="IPR000836">
    <property type="entry name" value="PRTase_dom"/>
</dbReference>
<dbReference type="PANTHER" id="PTHR47505:SF1">
    <property type="entry name" value="DNA UTILIZATION PROTEIN YHGH"/>
    <property type="match status" value="1"/>
</dbReference>
<dbReference type="AlphaFoldDB" id="A0A858RPL5"/>
<dbReference type="RefSeq" id="WP_169456787.1">
    <property type="nucleotide sequence ID" value="NZ_CP051774.1"/>
</dbReference>
<reference evidence="3 4" key="1">
    <citation type="submission" date="2020-04" db="EMBL/GenBank/DDBJ databases">
        <title>Luteolibacter sp. G-1-1-1 isolated from soil.</title>
        <authorList>
            <person name="Dahal R.H."/>
        </authorList>
    </citation>
    <scope>NUCLEOTIDE SEQUENCE [LARGE SCALE GENOMIC DNA]</scope>
    <source>
        <strain evidence="3 4">G-1-1-1</strain>
    </source>
</reference>
<dbReference type="InterPro" id="IPR044005">
    <property type="entry name" value="DZR_2"/>
</dbReference>
<dbReference type="CDD" id="cd06223">
    <property type="entry name" value="PRTases_typeI"/>
    <property type="match status" value="1"/>
</dbReference>
<dbReference type="Pfam" id="PF18912">
    <property type="entry name" value="DZR_2"/>
    <property type="match status" value="1"/>
</dbReference>
<dbReference type="InterPro" id="IPR029057">
    <property type="entry name" value="PRTase-like"/>
</dbReference>
<organism evidence="3 4">
    <name type="scientific">Luteolibacter luteus</name>
    <dbReference type="NCBI Taxonomy" id="2728835"/>
    <lineage>
        <taxon>Bacteria</taxon>
        <taxon>Pseudomonadati</taxon>
        <taxon>Verrucomicrobiota</taxon>
        <taxon>Verrucomicrobiia</taxon>
        <taxon>Verrucomicrobiales</taxon>
        <taxon>Verrucomicrobiaceae</taxon>
        <taxon>Luteolibacter</taxon>
    </lineage>
</organism>
<dbReference type="KEGG" id="luo:HHL09_21935"/>
<dbReference type="Gene3D" id="3.40.50.2020">
    <property type="match status" value="1"/>
</dbReference>
<sequence length="236" mass="26382">MDLLYPGVCHRCGEGIPGDRSLCEPCDLTLPSLRTPFCRKCGEEFEGRIEGDFECPNCRDLRFSFDFARPALPNHPALLGMIHELKYLRRIHFGVELGRLTARAFAEDPRLAEALEGKWPLIPVPLHRRRLVWRHFNQAEEIARSLGRHTGLPVCRALSRLRGTESQTRLSRAQRLKNLKGAFALSVSGRKFTAGNPPGAILVDDVFTTGATTNECARVLRRAGVQKVVVVTAMRG</sequence>
<evidence type="ECO:0000259" key="2">
    <source>
        <dbReference type="Pfam" id="PF18912"/>
    </source>
</evidence>
<accession>A0A858RPL5</accession>
<dbReference type="InterPro" id="IPR051910">
    <property type="entry name" value="ComF/GntX_DNA_util-trans"/>
</dbReference>